<dbReference type="AlphaFoldDB" id="A0AAN1XX62"/>
<dbReference type="SUPFAM" id="SSF53254">
    <property type="entry name" value="Phosphoglycerate mutase-like"/>
    <property type="match status" value="1"/>
</dbReference>
<sequence>MELICVRHGRTAWNAGGRFQGHTDIPLDAEGRAQAAALGVLLRGEPFDRAVTSDLQRAEETARIVLGDRDVALRRDPGWREMAFGAWEGLTWDEIVARNPQFDAGNETAVHVYRPEGGEDFEALCARIGDAVVAVTAELPDDGTALIATHAGPLHALLRVLLGESDARAMKVRFLTASVTRFRRTAGVWHLAELNVTAELAS</sequence>
<gene>
    <name evidence="3" type="ORF">WPS_18850</name>
</gene>
<dbReference type="Pfam" id="PF00300">
    <property type="entry name" value="His_Phos_1"/>
    <property type="match status" value="1"/>
</dbReference>
<evidence type="ECO:0008006" key="5">
    <source>
        <dbReference type="Google" id="ProtNLM"/>
    </source>
</evidence>
<dbReference type="PANTHER" id="PTHR48100">
    <property type="entry name" value="BROAD-SPECIFICITY PHOSPHATASE YOR283W-RELATED"/>
    <property type="match status" value="1"/>
</dbReference>
<evidence type="ECO:0000313" key="4">
    <source>
        <dbReference type="Proteomes" id="UP001317532"/>
    </source>
</evidence>
<dbReference type="RefSeq" id="WP_317994261.1">
    <property type="nucleotide sequence ID" value="NZ_AP025523.1"/>
</dbReference>
<keyword evidence="4" id="KW-1185">Reference proteome</keyword>
<name>A0AAN1XX62_UNVUL</name>
<reference evidence="3 4" key="1">
    <citation type="journal article" date="2022" name="ISME Commun">
        <title>Vulcanimicrobium alpinus gen. nov. sp. nov., the first cultivated representative of the candidate phylum 'Eremiobacterota', is a metabolically versatile aerobic anoxygenic phototroph.</title>
        <authorList>
            <person name="Yabe S."/>
            <person name="Muto K."/>
            <person name="Abe K."/>
            <person name="Yokota A."/>
            <person name="Staudigel H."/>
            <person name="Tebo B.M."/>
        </authorList>
    </citation>
    <scope>NUCLEOTIDE SEQUENCE [LARGE SCALE GENOMIC DNA]</scope>
    <source>
        <strain evidence="3 4">WC8-2</strain>
    </source>
</reference>
<dbReference type="EMBL" id="AP025523">
    <property type="protein sequence ID" value="BDE06609.1"/>
    <property type="molecule type" value="Genomic_DNA"/>
</dbReference>
<dbReference type="GO" id="GO:0005737">
    <property type="term" value="C:cytoplasm"/>
    <property type="evidence" value="ECO:0007669"/>
    <property type="project" value="TreeGrafter"/>
</dbReference>
<protein>
    <recommendedName>
        <fullName evidence="5">Histidine phosphatase family protein</fullName>
    </recommendedName>
</protein>
<feature type="binding site" evidence="2">
    <location>
        <begin position="7"/>
        <end position="14"/>
    </location>
    <ligand>
        <name>substrate</name>
    </ligand>
</feature>
<dbReference type="InterPro" id="IPR013078">
    <property type="entry name" value="His_Pase_superF_clade-1"/>
</dbReference>
<dbReference type="CDD" id="cd07067">
    <property type="entry name" value="HP_PGM_like"/>
    <property type="match status" value="1"/>
</dbReference>
<dbReference type="SMART" id="SM00855">
    <property type="entry name" value="PGAM"/>
    <property type="match status" value="1"/>
</dbReference>
<evidence type="ECO:0000256" key="1">
    <source>
        <dbReference type="PIRSR" id="PIRSR613078-1"/>
    </source>
</evidence>
<feature type="binding site" evidence="2">
    <location>
        <position position="57"/>
    </location>
    <ligand>
        <name>substrate</name>
    </ligand>
</feature>
<dbReference type="Gene3D" id="3.40.50.1240">
    <property type="entry name" value="Phosphoglycerate mutase-like"/>
    <property type="match status" value="1"/>
</dbReference>
<dbReference type="KEGG" id="vab:WPS_18850"/>
<feature type="active site" description="Proton donor/acceptor" evidence="1">
    <location>
        <position position="81"/>
    </location>
</feature>
<organism evidence="3 4">
    <name type="scientific">Vulcanimicrobium alpinum</name>
    <dbReference type="NCBI Taxonomy" id="3016050"/>
    <lineage>
        <taxon>Bacteria</taxon>
        <taxon>Bacillati</taxon>
        <taxon>Vulcanimicrobiota</taxon>
        <taxon>Vulcanimicrobiia</taxon>
        <taxon>Vulcanimicrobiales</taxon>
        <taxon>Vulcanimicrobiaceae</taxon>
        <taxon>Vulcanimicrobium</taxon>
    </lineage>
</organism>
<feature type="active site" description="Tele-phosphohistidine intermediate" evidence="1">
    <location>
        <position position="8"/>
    </location>
</feature>
<dbReference type="InterPro" id="IPR050275">
    <property type="entry name" value="PGM_Phosphatase"/>
</dbReference>
<dbReference type="GO" id="GO:0016791">
    <property type="term" value="F:phosphatase activity"/>
    <property type="evidence" value="ECO:0007669"/>
    <property type="project" value="TreeGrafter"/>
</dbReference>
<dbReference type="InterPro" id="IPR029033">
    <property type="entry name" value="His_PPase_superfam"/>
</dbReference>
<dbReference type="Proteomes" id="UP001317532">
    <property type="component" value="Chromosome"/>
</dbReference>
<accession>A0AAN1XX62</accession>
<dbReference type="PANTHER" id="PTHR48100:SF1">
    <property type="entry name" value="HISTIDINE PHOSPHATASE FAMILY PROTEIN-RELATED"/>
    <property type="match status" value="1"/>
</dbReference>
<proteinExistence type="predicted"/>
<evidence type="ECO:0000313" key="3">
    <source>
        <dbReference type="EMBL" id="BDE06609.1"/>
    </source>
</evidence>
<evidence type="ECO:0000256" key="2">
    <source>
        <dbReference type="PIRSR" id="PIRSR613078-2"/>
    </source>
</evidence>